<feature type="compositionally biased region" description="Low complexity" evidence="1">
    <location>
        <begin position="62"/>
        <end position="74"/>
    </location>
</feature>
<reference evidence="2 3" key="1">
    <citation type="submission" date="2019-03" db="EMBL/GenBank/DDBJ databases">
        <title>Single cell metagenomics reveals metabolic interactions within the superorganism composed of flagellate Streblomastix strix and complex community of Bacteroidetes bacteria on its surface.</title>
        <authorList>
            <person name="Treitli S.C."/>
            <person name="Kolisko M."/>
            <person name="Husnik F."/>
            <person name="Keeling P."/>
            <person name="Hampl V."/>
        </authorList>
    </citation>
    <scope>NUCLEOTIDE SEQUENCE [LARGE SCALE GENOMIC DNA]</scope>
    <source>
        <strain evidence="2">ST1C</strain>
    </source>
</reference>
<feature type="non-terminal residue" evidence="2">
    <location>
        <position position="1"/>
    </location>
</feature>
<feature type="region of interest" description="Disordered" evidence="1">
    <location>
        <begin position="151"/>
        <end position="170"/>
    </location>
</feature>
<feature type="compositionally biased region" description="Basic and acidic residues" evidence="1">
    <location>
        <begin position="42"/>
        <end position="60"/>
    </location>
</feature>
<dbReference type="AlphaFoldDB" id="A0A5J4TBZ4"/>
<gene>
    <name evidence="2" type="ORF">EZS28_049433</name>
</gene>
<feature type="compositionally biased region" description="Polar residues" evidence="1">
    <location>
        <begin position="323"/>
        <end position="333"/>
    </location>
</feature>
<sequence>FSFTSGSLSLYPRGSPGEIVLNIANVSSNGGQDGDEDWLEDDERHRQMEKQRQVEFDKKQQAKNQQQPQPQQSQMEKDPEVNENQIERRSELKNTTSLIQSNQNTQANPNIDLNYISPLHNTPHKPSSPHPQQHSSQPPLEETLAILRTISPGDPRGYKEREPEPQQQKLQQYAGLMEQIERFHEIMKPTIDEEKKKPDSMLSGQYKHQPNKDGPLFFYPPKNYHPTQPIPNKNQEIQTLHNPKANLLQLPHLQNQVKQKKKMQYLNRRYNNLTNLILEAKQVHQSPYPISPQGVPKLEPTPTLLTTSHYSRSGEKRHMQPQLLKTSPQNSPKATRPVQDPRNR</sequence>
<comment type="caution">
    <text evidence="2">The sequence shown here is derived from an EMBL/GenBank/DDBJ whole genome shotgun (WGS) entry which is preliminary data.</text>
</comment>
<feature type="region of interest" description="Disordered" evidence="1">
    <location>
        <begin position="288"/>
        <end position="344"/>
    </location>
</feature>
<evidence type="ECO:0000256" key="1">
    <source>
        <dbReference type="SAM" id="MobiDB-lite"/>
    </source>
</evidence>
<evidence type="ECO:0000313" key="2">
    <source>
        <dbReference type="EMBL" id="KAA6355040.1"/>
    </source>
</evidence>
<feature type="compositionally biased region" description="Polar residues" evidence="1">
    <location>
        <begin position="93"/>
        <end position="111"/>
    </location>
</feature>
<feature type="region of interest" description="Disordered" evidence="1">
    <location>
        <begin position="25"/>
        <end position="145"/>
    </location>
</feature>
<proteinExistence type="predicted"/>
<feature type="compositionally biased region" description="Basic and acidic residues" evidence="1">
    <location>
        <begin position="75"/>
        <end position="92"/>
    </location>
</feature>
<name>A0A5J4TBZ4_9EUKA</name>
<organism evidence="2 3">
    <name type="scientific">Streblomastix strix</name>
    <dbReference type="NCBI Taxonomy" id="222440"/>
    <lineage>
        <taxon>Eukaryota</taxon>
        <taxon>Metamonada</taxon>
        <taxon>Preaxostyla</taxon>
        <taxon>Oxymonadida</taxon>
        <taxon>Streblomastigidae</taxon>
        <taxon>Streblomastix</taxon>
    </lineage>
</organism>
<feature type="non-terminal residue" evidence="2">
    <location>
        <position position="344"/>
    </location>
</feature>
<accession>A0A5J4TBZ4</accession>
<dbReference type="EMBL" id="SNRW01035274">
    <property type="protein sequence ID" value="KAA6355040.1"/>
    <property type="molecule type" value="Genomic_DNA"/>
</dbReference>
<protein>
    <submittedName>
        <fullName evidence="2">Uncharacterized protein</fullName>
    </submittedName>
</protein>
<dbReference type="Proteomes" id="UP000324800">
    <property type="component" value="Unassembled WGS sequence"/>
</dbReference>
<feature type="compositionally biased region" description="Low complexity" evidence="1">
    <location>
        <begin position="130"/>
        <end position="139"/>
    </location>
</feature>
<evidence type="ECO:0000313" key="3">
    <source>
        <dbReference type="Proteomes" id="UP000324800"/>
    </source>
</evidence>